<proteinExistence type="predicted"/>
<reference evidence="2" key="1">
    <citation type="submission" date="2016-10" db="EMBL/GenBank/DDBJ databases">
        <authorList>
            <person name="Varghese N."/>
            <person name="Submissions S."/>
        </authorList>
    </citation>
    <scope>NUCLEOTIDE SEQUENCE [LARGE SCALE GENOMIC DNA]</scope>
    <source>
        <strain evidence="2">DSM 44437</strain>
    </source>
</reference>
<dbReference type="OrthoDB" id="3700186at2"/>
<keyword evidence="2" id="KW-1185">Reference proteome</keyword>
<evidence type="ECO:0000313" key="2">
    <source>
        <dbReference type="Proteomes" id="UP000199503"/>
    </source>
</evidence>
<dbReference type="RefSeq" id="WP_089922164.1">
    <property type="nucleotide sequence ID" value="NZ_FOFV01000015.1"/>
</dbReference>
<protein>
    <submittedName>
        <fullName evidence="1">Uncharacterized protein</fullName>
    </submittedName>
</protein>
<dbReference type="EMBL" id="FOFV01000015">
    <property type="protein sequence ID" value="SES06610.1"/>
    <property type="molecule type" value="Genomic_DNA"/>
</dbReference>
<sequence>MTAAYPVATQADVLSLADDYDAIVRRFANDHGELPHAHAVDAAQIAHRLAEIHEEQAEHWRRLSREHREGRTQR</sequence>
<name>A0A1H9UAN8_9PSEU</name>
<organism evidence="1 2">
    <name type="scientific">Lentzea albida</name>
    <dbReference type="NCBI Taxonomy" id="65499"/>
    <lineage>
        <taxon>Bacteria</taxon>
        <taxon>Bacillati</taxon>
        <taxon>Actinomycetota</taxon>
        <taxon>Actinomycetes</taxon>
        <taxon>Pseudonocardiales</taxon>
        <taxon>Pseudonocardiaceae</taxon>
        <taxon>Lentzea</taxon>
    </lineage>
</organism>
<dbReference type="Proteomes" id="UP000199503">
    <property type="component" value="Unassembled WGS sequence"/>
</dbReference>
<accession>A0A1H9UAN8</accession>
<dbReference type="STRING" id="65499.SAMN04488000_115149"/>
<dbReference type="AlphaFoldDB" id="A0A1H9UAN8"/>
<evidence type="ECO:0000313" key="1">
    <source>
        <dbReference type="EMBL" id="SES06610.1"/>
    </source>
</evidence>
<gene>
    <name evidence="1" type="ORF">SAMN04488000_115149</name>
</gene>